<sequence length="320" mass="36493">MQELCFPAELWADIFQLSCTDDGYTGRSLSSVSKLFRTLSAPFKYQSIAFDTSLQRMENFPLLLEALLNVPPPFRRIRYLYIGCGPLDDFADSVLIEFERTVSRIFELSADTLQILSIFIAPTLIVLPAHHVPFFLPEIQMPALEELTWIFEGTEFPLSPAKLPGLIQFPALRRLCISANSTLPVHNEPITRLCPNLLFFRSKLHCLQLLGVLLEGTPPHQLLDAPPSHSGLSPHSGPCGTSPTIIRHLHDTSENAFRYLSSLNRFWENGVNTQEFKQRMGHKDLLVVSPHRDLGSTKQDWQDRILGKEGPWKWEEWDFR</sequence>
<dbReference type="EMBL" id="ML208345">
    <property type="protein sequence ID" value="TFK68724.1"/>
    <property type="molecule type" value="Genomic_DNA"/>
</dbReference>
<evidence type="ECO:0000313" key="2">
    <source>
        <dbReference type="Proteomes" id="UP000308600"/>
    </source>
</evidence>
<protein>
    <submittedName>
        <fullName evidence="1">Uncharacterized protein</fullName>
    </submittedName>
</protein>
<evidence type="ECO:0000313" key="1">
    <source>
        <dbReference type="EMBL" id="TFK68724.1"/>
    </source>
</evidence>
<name>A0ACD3ASU8_9AGAR</name>
<organism evidence="1 2">
    <name type="scientific">Pluteus cervinus</name>
    <dbReference type="NCBI Taxonomy" id="181527"/>
    <lineage>
        <taxon>Eukaryota</taxon>
        <taxon>Fungi</taxon>
        <taxon>Dikarya</taxon>
        <taxon>Basidiomycota</taxon>
        <taxon>Agaricomycotina</taxon>
        <taxon>Agaricomycetes</taxon>
        <taxon>Agaricomycetidae</taxon>
        <taxon>Agaricales</taxon>
        <taxon>Pluteineae</taxon>
        <taxon>Pluteaceae</taxon>
        <taxon>Pluteus</taxon>
    </lineage>
</organism>
<dbReference type="Proteomes" id="UP000308600">
    <property type="component" value="Unassembled WGS sequence"/>
</dbReference>
<keyword evidence="2" id="KW-1185">Reference proteome</keyword>
<accession>A0ACD3ASU8</accession>
<reference evidence="1 2" key="1">
    <citation type="journal article" date="2019" name="Nat. Ecol. Evol.">
        <title>Megaphylogeny resolves global patterns of mushroom evolution.</title>
        <authorList>
            <person name="Varga T."/>
            <person name="Krizsan K."/>
            <person name="Foldi C."/>
            <person name="Dima B."/>
            <person name="Sanchez-Garcia M."/>
            <person name="Sanchez-Ramirez S."/>
            <person name="Szollosi G.J."/>
            <person name="Szarkandi J.G."/>
            <person name="Papp V."/>
            <person name="Albert L."/>
            <person name="Andreopoulos W."/>
            <person name="Angelini C."/>
            <person name="Antonin V."/>
            <person name="Barry K.W."/>
            <person name="Bougher N.L."/>
            <person name="Buchanan P."/>
            <person name="Buyck B."/>
            <person name="Bense V."/>
            <person name="Catcheside P."/>
            <person name="Chovatia M."/>
            <person name="Cooper J."/>
            <person name="Damon W."/>
            <person name="Desjardin D."/>
            <person name="Finy P."/>
            <person name="Geml J."/>
            <person name="Haridas S."/>
            <person name="Hughes K."/>
            <person name="Justo A."/>
            <person name="Karasinski D."/>
            <person name="Kautmanova I."/>
            <person name="Kiss B."/>
            <person name="Kocsube S."/>
            <person name="Kotiranta H."/>
            <person name="LaButti K.M."/>
            <person name="Lechner B.E."/>
            <person name="Liimatainen K."/>
            <person name="Lipzen A."/>
            <person name="Lukacs Z."/>
            <person name="Mihaltcheva S."/>
            <person name="Morgado L.N."/>
            <person name="Niskanen T."/>
            <person name="Noordeloos M.E."/>
            <person name="Ohm R.A."/>
            <person name="Ortiz-Santana B."/>
            <person name="Ovrebo C."/>
            <person name="Racz N."/>
            <person name="Riley R."/>
            <person name="Savchenko A."/>
            <person name="Shiryaev A."/>
            <person name="Soop K."/>
            <person name="Spirin V."/>
            <person name="Szebenyi C."/>
            <person name="Tomsovsky M."/>
            <person name="Tulloss R.E."/>
            <person name="Uehling J."/>
            <person name="Grigoriev I.V."/>
            <person name="Vagvolgyi C."/>
            <person name="Papp T."/>
            <person name="Martin F.M."/>
            <person name="Miettinen O."/>
            <person name="Hibbett D.S."/>
            <person name="Nagy L.G."/>
        </authorList>
    </citation>
    <scope>NUCLEOTIDE SEQUENCE [LARGE SCALE GENOMIC DNA]</scope>
    <source>
        <strain evidence="1 2">NL-1719</strain>
    </source>
</reference>
<gene>
    <name evidence="1" type="ORF">BDN72DRAFT_841397</name>
</gene>
<proteinExistence type="predicted"/>